<dbReference type="NCBIfam" id="TIGR04183">
    <property type="entry name" value="Por_Secre_tail"/>
    <property type="match status" value="1"/>
</dbReference>
<dbReference type="Pfam" id="PF13517">
    <property type="entry name" value="FG-GAP_3"/>
    <property type="match status" value="5"/>
</dbReference>
<dbReference type="PANTHER" id="PTHR44103:SF1">
    <property type="entry name" value="PROPROTEIN CONVERTASE P"/>
    <property type="match status" value="1"/>
</dbReference>
<evidence type="ECO:0000313" key="5">
    <source>
        <dbReference type="Proteomes" id="UP000220102"/>
    </source>
</evidence>
<accession>A0A2A8CZT2</accession>
<feature type="domain" description="Secretion system C-terminal sorting" evidence="3">
    <location>
        <begin position="745"/>
        <end position="820"/>
    </location>
</feature>
<reference evidence="4 5" key="1">
    <citation type="submission" date="2017-10" db="EMBL/GenBank/DDBJ databases">
        <title>Draft genome of Longibacter Salinarum.</title>
        <authorList>
            <person name="Goh K.M."/>
            <person name="Shamsir M.S."/>
            <person name="Lim S.W."/>
        </authorList>
    </citation>
    <scope>NUCLEOTIDE SEQUENCE [LARGE SCALE GENOMIC DNA]</scope>
    <source>
        <strain evidence="4 5">KCTC 52045</strain>
    </source>
</reference>
<organism evidence="4 5">
    <name type="scientific">Longibacter salinarum</name>
    <dbReference type="NCBI Taxonomy" id="1850348"/>
    <lineage>
        <taxon>Bacteria</taxon>
        <taxon>Pseudomonadati</taxon>
        <taxon>Rhodothermota</taxon>
        <taxon>Rhodothermia</taxon>
        <taxon>Rhodothermales</taxon>
        <taxon>Salisaetaceae</taxon>
        <taxon>Longibacter</taxon>
    </lineage>
</organism>
<protein>
    <recommendedName>
        <fullName evidence="3">Secretion system C-terminal sorting domain-containing protein</fullName>
    </recommendedName>
</protein>
<keyword evidence="5" id="KW-1185">Reference proteome</keyword>
<keyword evidence="1" id="KW-0732">Signal</keyword>
<evidence type="ECO:0000256" key="1">
    <source>
        <dbReference type="ARBA" id="ARBA00022729"/>
    </source>
</evidence>
<feature type="region of interest" description="Disordered" evidence="2">
    <location>
        <begin position="68"/>
        <end position="88"/>
    </location>
</feature>
<dbReference type="InterPro" id="IPR026444">
    <property type="entry name" value="Secre_tail"/>
</dbReference>
<dbReference type="AlphaFoldDB" id="A0A2A8CZT2"/>
<feature type="region of interest" description="Disordered" evidence="2">
    <location>
        <begin position="576"/>
        <end position="602"/>
    </location>
</feature>
<evidence type="ECO:0000313" key="4">
    <source>
        <dbReference type="EMBL" id="PEN13908.1"/>
    </source>
</evidence>
<comment type="caution">
    <text evidence="4">The sequence shown here is derived from an EMBL/GenBank/DDBJ whole genome shotgun (WGS) entry which is preliminary data.</text>
</comment>
<name>A0A2A8CZT2_9BACT</name>
<feature type="compositionally biased region" description="Polar residues" evidence="2">
    <location>
        <begin position="68"/>
        <end position="79"/>
    </location>
</feature>
<dbReference type="InterPro" id="IPR013517">
    <property type="entry name" value="FG-GAP"/>
</dbReference>
<evidence type="ECO:0000256" key="2">
    <source>
        <dbReference type="SAM" id="MobiDB-lite"/>
    </source>
</evidence>
<dbReference type="EMBL" id="PDEQ01000003">
    <property type="protein sequence ID" value="PEN13908.1"/>
    <property type="molecule type" value="Genomic_DNA"/>
</dbReference>
<dbReference type="Pfam" id="PF18962">
    <property type="entry name" value="Por_Secre_tail"/>
    <property type="match status" value="1"/>
</dbReference>
<evidence type="ECO:0000259" key="3">
    <source>
        <dbReference type="Pfam" id="PF18962"/>
    </source>
</evidence>
<dbReference type="SUPFAM" id="SSF69318">
    <property type="entry name" value="Integrin alpha N-terminal domain"/>
    <property type="match status" value="3"/>
</dbReference>
<dbReference type="OrthoDB" id="9816120at2"/>
<gene>
    <name evidence="4" type="ORF">CRI94_07580</name>
</gene>
<dbReference type="Gene3D" id="2.130.10.130">
    <property type="entry name" value="Integrin alpha, N-terminal"/>
    <property type="match status" value="3"/>
</dbReference>
<dbReference type="Proteomes" id="UP000220102">
    <property type="component" value="Unassembled WGS sequence"/>
</dbReference>
<dbReference type="InterPro" id="IPR028994">
    <property type="entry name" value="Integrin_alpha_N"/>
</dbReference>
<feature type="region of interest" description="Disordered" evidence="2">
    <location>
        <begin position="1"/>
        <end position="30"/>
    </location>
</feature>
<proteinExistence type="predicted"/>
<sequence>MQMPDDTTKNHNHPPSVSPGDSIADRVRRNPGGSVLRDVLTYTAQAALLGAVAGAGVAAVPQTANAQADFTERPGTNNPLDGVDVGDNSTPQFFDYESDGDLDIAIGRADGTIAFFENTGSATSPNYVEQTGSSNPFDGEDVGDNAAIDFGDIDGDGDLDIVAGKNAGALLYIENTGSATSPNYVSQSGTDNPFNGIGVGTNSAPKLADFDGDGDLDVVVGRADGTLAYVENTGSASSPNYVQQTGASNPFDGFDAGDDSIPGLADIDGDGDLDLAVGKNESTVSNSITYFENVGSASDPDYQQRTASDNPFDGFAGTDSAPVFGDVDGDGDVDAAVGAADGQIRYLENTGDVTRSESFVEAENNPLSGQSLTDGNSAPAVADLDADGDLDIVAGKGDGTLVYFKNTGSATNPSYSQEFGVLPGNDYGEDSAPLVVDFDADGDYDIAVGQGDGNVSYLENTGSVTSPSFTQRTGSSNPFNSIALLDKSKLTTADIDADGDLDIVAGKGGTDSSLLYFENDGSRTSPNYVDATDGSAFDGLTATDGAPEFDDVDNDGDYDLTVGTGSGAVKYFENTGTKTNPSFSERTGTDNPFAGATQNGQTAPRFADLDGDGDRDLVLGQDDGSFDVYRYGDSDVLPVELTNFAIQPDGNAAMLTWSTASEKNNSGFEVHRMLGGGMFEKLGFVEGAGTVSTPQTYRFRTDDLPNGTHQFRLKQVDVDGSSEYSKTKTVEITIDSKYELTAPSPNPSSGEAAVKLTVEQAQNVRVEVFDLLGRRVSVVFDGQMGAQKEQRFRVGDDLSAGTYFVKVTGEGFEKSQKFVVVR</sequence>
<dbReference type="PANTHER" id="PTHR44103">
    <property type="entry name" value="PROPROTEIN CONVERTASE P"/>
    <property type="match status" value="1"/>
</dbReference>